<name>A0A3M2LQ14_9ACTN</name>
<evidence type="ECO:0000256" key="3">
    <source>
        <dbReference type="ARBA" id="ARBA00023163"/>
    </source>
</evidence>
<keyword evidence="6" id="KW-1185">Reference proteome</keyword>
<organism evidence="5 6">
    <name type="scientific">Streptomyces triticirhizae</name>
    <dbReference type="NCBI Taxonomy" id="2483353"/>
    <lineage>
        <taxon>Bacteria</taxon>
        <taxon>Bacillati</taxon>
        <taxon>Actinomycetota</taxon>
        <taxon>Actinomycetes</taxon>
        <taxon>Kitasatosporales</taxon>
        <taxon>Streptomycetaceae</taxon>
        <taxon>Streptomyces</taxon>
    </lineage>
</organism>
<dbReference type="GO" id="GO:0000976">
    <property type="term" value="F:transcription cis-regulatory region binding"/>
    <property type="evidence" value="ECO:0007669"/>
    <property type="project" value="TreeGrafter"/>
</dbReference>
<dbReference type="Pfam" id="PF00356">
    <property type="entry name" value="LacI"/>
    <property type="match status" value="1"/>
</dbReference>
<dbReference type="SUPFAM" id="SSF47413">
    <property type="entry name" value="lambda repressor-like DNA-binding domains"/>
    <property type="match status" value="1"/>
</dbReference>
<dbReference type="InterPro" id="IPR000843">
    <property type="entry name" value="HTH_LacI"/>
</dbReference>
<dbReference type="InterPro" id="IPR046335">
    <property type="entry name" value="LacI/GalR-like_sensor"/>
</dbReference>
<dbReference type="PANTHER" id="PTHR30146">
    <property type="entry name" value="LACI-RELATED TRANSCRIPTIONAL REPRESSOR"/>
    <property type="match status" value="1"/>
</dbReference>
<reference evidence="5 6" key="1">
    <citation type="submission" date="2018-10" db="EMBL/GenBank/DDBJ databases">
        <title>Isolation, diversity and antifungal activity of actinobacteria from wheat.</title>
        <authorList>
            <person name="Han C."/>
        </authorList>
    </citation>
    <scope>NUCLEOTIDE SEQUENCE [LARGE SCALE GENOMIC DNA]</scope>
    <source>
        <strain evidence="5 6">NEAU-YY642</strain>
    </source>
</reference>
<dbReference type="InterPro" id="IPR028082">
    <property type="entry name" value="Peripla_BP_I"/>
</dbReference>
<dbReference type="PROSITE" id="PS50932">
    <property type="entry name" value="HTH_LACI_2"/>
    <property type="match status" value="1"/>
</dbReference>
<dbReference type="GO" id="GO:0003700">
    <property type="term" value="F:DNA-binding transcription factor activity"/>
    <property type="evidence" value="ECO:0007669"/>
    <property type="project" value="TreeGrafter"/>
</dbReference>
<keyword evidence="1" id="KW-0805">Transcription regulation</keyword>
<evidence type="ECO:0000313" key="5">
    <source>
        <dbReference type="EMBL" id="RMI39412.1"/>
    </source>
</evidence>
<evidence type="ECO:0000259" key="4">
    <source>
        <dbReference type="PROSITE" id="PS50932"/>
    </source>
</evidence>
<dbReference type="SMART" id="SM00354">
    <property type="entry name" value="HTH_LACI"/>
    <property type="match status" value="1"/>
</dbReference>
<dbReference type="RefSeq" id="WP_122184349.1">
    <property type="nucleotide sequence ID" value="NZ_RFFJ01000073.1"/>
</dbReference>
<dbReference type="PROSITE" id="PS00356">
    <property type="entry name" value="HTH_LACI_1"/>
    <property type="match status" value="1"/>
</dbReference>
<dbReference type="AlphaFoldDB" id="A0A3M2LQ14"/>
<dbReference type="Gene3D" id="3.40.50.2300">
    <property type="match status" value="2"/>
</dbReference>
<keyword evidence="3" id="KW-0804">Transcription</keyword>
<dbReference type="PANTHER" id="PTHR30146:SF109">
    <property type="entry name" value="HTH-TYPE TRANSCRIPTIONAL REGULATOR GALS"/>
    <property type="match status" value="1"/>
</dbReference>
<dbReference type="EMBL" id="RFFJ01000073">
    <property type="protein sequence ID" value="RMI39412.1"/>
    <property type="molecule type" value="Genomic_DNA"/>
</dbReference>
<dbReference type="InterPro" id="IPR010982">
    <property type="entry name" value="Lambda_DNA-bd_dom_sf"/>
</dbReference>
<gene>
    <name evidence="5" type="ORF">EBN88_14825</name>
</gene>
<evidence type="ECO:0000256" key="1">
    <source>
        <dbReference type="ARBA" id="ARBA00023015"/>
    </source>
</evidence>
<evidence type="ECO:0000313" key="6">
    <source>
        <dbReference type="Proteomes" id="UP000278673"/>
    </source>
</evidence>
<dbReference type="SUPFAM" id="SSF53822">
    <property type="entry name" value="Periplasmic binding protein-like I"/>
    <property type="match status" value="1"/>
</dbReference>
<comment type="caution">
    <text evidence="5">The sequence shown here is derived from an EMBL/GenBank/DDBJ whole genome shotgun (WGS) entry which is preliminary data.</text>
</comment>
<dbReference type="Gene3D" id="1.10.260.40">
    <property type="entry name" value="lambda repressor-like DNA-binding domains"/>
    <property type="match status" value="1"/>
</dbReference>
<proteinExistence type="predicted"/>
<dbReference type="Pfam" id="PF13377">
    <property type="entry name" value="Peripla_BP_3"/>
    <property type="match status" value="1"/>
</dbReference>
<sequence length="347" mass="37346">MPEQRAKPPRDARRPPTIYEVARLAGVSHQTVSRFLRKDPTMRPDTARRVSRAVQELGYRPNLAARSMRTRRTNRIAVILPDTTSFVPTRLLSGAAAAAHEAGYLLDVVGLEGDAAARAERIGTLLQPENVDGILSFTPLAGNLERLASNALRVPIVVDGEYDDNMRSRGLLADATAADEIIGHLAGLGHRTFAHVAGPTSWASARNRRAVYEAAVARRGLVSHAVVDGDWSVRSGWDAAREVIADSAVTAVFAANDRVAFGVIRGLQSVGVDVPGRVSVFGWDDDELGAYFQPTLSTVRVNRESQGRVAFLRLLALLRGEEPAAPLDTSGLNRLILRDSTGPAPGT</sequence>
<dbReference type="Proteomes" id="UP000278673">
    <property type="component" value="Unassembled WGS sequence"/>
</dbReference>
<evidence type="ECO:0000256" key="2">
    <source>
        <dbReference type="ARBA" id="ARBA00023125"/>
    </source>
</evidence>
<dbReference type="CDD" id="cd01392">
    <property type="entry name" value="HTH_LacI"/>
    <property type="match status" value="1"/>
</dbReference>
<accession>A0A3M2LQ14</accession>
<keyword evidence="2" id="KW-0238">DNA-binding</keyword>
<feature type="domain" description="HTH lacI-type" evidence="4">
    <location>
        <begin position="16"/>
        <end position="70"/>
    </location>
</feature>
<protein>
    <submittedName>
        <fullName evidence="5">LacI family transcriptional regulator</fullName>
    </submittedName>
</protein>